<feature type="transmembrane region" description="Helical" evidence="2">
    <location>
        <begin position="847"/>
        <end position="873"/>
    </location>
</feature>
<evidence type="ECO:0000259" key="4">
    <source>
        <dbReference type="Pfam" id="PF26010"/>
    </source>
</evidence>
<keyword evidence="2" id="KW-0472">Membrane</keyword>
<evidence type="ECO:0000256" key="3">
    <source>
        <dbReference type="SAM" id="SignalP"/>
    </source>
</evidence>
<feature type="transmembrane region" description="Helical" evidence="2">
    <location>
        <begin position="1382"/>
        <end position="1405"/>
    </location>
</feature>
<organism evidence="5 6">
    <name type="scientific">Perkinsus chesapeaki</name>
    <name type="common">Clam parasite</name>
    <name type="synonym">Perkinsus andrewsi</name>
    <dbReference type="NCBI Taxonomy" id="330153"/>
    <lineage>
        <taxon>Eukaryota</taxon>
        <taxon>Sar</taxon>
        <taxon>Alveolata</taxon>
        <taxon>Perkinsozoa</taxon>
        <taxon>Perkinsea</taxon>
        <taxon>Perkinsida</taxon>
        <taxon>Perkinsidae</taxon>
        <taxon>Perkinsus</taxon>
    </lineage>
</organism>
<feature type="transmembrane region" description="Helical" evidence="2">
    <location>
        <begin position="1325"/>
        <end position="1345"/>
    </location>
</feature>
<reference evidence="5 6" key="1">
    <citation type="submission" date="2020-04" db="EMBL/GenBank/DDBJ databases">
        <title>Perkinsus chesapeaki whole genome sequence.</title>
        <authorList>
            <person name="Bogema D.R."/>
        </authorList>
    </citation>
    <scope>NUCLEOTIDE SEQUENCE [LARGE SCALE GENOMIC DNA]</scope>
    <source>
        <strain evidence="5">ATCC PRA-425</strain>
    </source>
</reference>
<feature type="transmembrane region" description="Helical" evidence="2">
    <location>
        <begin position="1411"/>
        <end position="1432"/>
    </location>
</feature>
<dbReference type="Pfam" id="PF26010">
    <property type="entry name" value="DUF8003"/>
    <property type="match status" value="1"/>
</dbReference>
<feature type="compositionally biased region" description="Gly residues" evidence="1">
    <location>
        <begin position="653"/>
        <end position="663"/>
    </location>
</feature>
<feature type="region of interest" description="Disordered" evidence="1">
    <location>
        <begin position="583"/>
        <end position="663"/>
    </location>
</feature>
<keyword evidence="6" id="KW-1185">Reference proteome</keyword>
<keyword evidence="3" id="KW-0732">Signal</keyword>
<dbReference type="PANTHER" id="PTHR31513">
    <property type="entry name" value="EPHRIN TYPE-B RECEPTOR"/>
    <property type="match status" value="1"/>
</dbReference>
<feature type="compositionally biased region" description="Gly residues" evidence="1">
    <location>
        <begin position="596"/>
        <end position="627"/>
    </location>
</feature>
<proteinExistence type="predicted"/>
<gene>
    <name evidence="5" type="ORF">FOL47_011112</name>
</gene>
<feature type="domain" description="DUF8003" evidence="4">
    <location>
        <begin position="774"/>
        <end position="837"/>
    </location>
</feature>
<dbReference type="OrthoDB" id="347617at2759"/>
<keyword evidence="2" id="KW-1133">Transmembrane helix</keyword>
<dbReference type="EMBL" id="JAAPAO010000093">
    <property type="protein sequence ID" value="KAF4673010.1"/>
    <property type="molecule type" value="Genomic_DNA"/>
</dbReference>
<dbReference type="Proteomes" id="UP000591131">
    <property type="component" value="Unassembled WGS sequence"/>
</dbReference>
<feature type="region of interest" description="Disordered" evidence="1">
    <location>
        <begin position="1450"/>
        <end position="1494"/>
    </location>
</feature>
<feature type="chain" id="PRO_5029791962" description="DUF8003 domain-containing protein" evidence="3">
    <location>
        <begin position="18"/>
        <end position="1509"/>
    </location>
</feature>
<accession>A0A7J6MP44</accession>
<dbReference type="PANTHER" id="PTHR31513:SF2">
    <property type="entry name" value="MRAZ"/>
    <property type="match status" value="1"/>
</dbReference>
<evidence type="ECO:0000313" key="5">
    <source>
        <dbReference type="EMBL" id="KAF4673010.1"/>
    </source>
</evidence>
<name>A0A7J6MP44_PERCH</name>
<comment type="caution">
    <text evidence="5">The sequence shown here is derived from an EMBL/GenBank/DDBJ whole genome shotgun (WGS) entry which is preliminary data.</text>
</comment>
<feature type="signal peptide" evidence="3">
    <location>
        <begin position="1"/>
        <end position="17"/>
    </location>
</feature>
<protein>
    <recommendedName>
        <fullName evidence="4">DUF8003 domain-containing protein</fullName>
    </recommendedName>
</protein>
<feature type="transmembrane region" description="Helical" evidence="2">
    <location>
        <begin position="1351"/>
        <end position="1375"/>
    </location>
</feature>
<sequence length="1509" mass="154708">MVILSAWILAIFTVSFASTLECDAVVDGNCVINSTRAALPGGAELSYKGNGSVHFINATWKCTNSLLVEALHSGVALENTTISGCSVLKIAAHEGNLTLDKTSLINSTATVFDGEATDDERGYGGSLGGSGGALGRCDRGDQVRGIDFTVMPDDLLGEGTAVQCRGGGGVVLISDQGYVVSDGCVQANGASSDAHAQCGGGSGGAVSMTGVLGVLAGQVQADGGDCSGKLGCGGGGRIHLASQNGTVSPSEEIHAYGGSGAGLPECLCGSPGTVYYAGANGSSVTVGGRPGSDRCAQTTVVPQKVKVSGFIVIDGNVTVRLCGEDDGNSCVDSAGGADTQVSISADEGTSILGGAKLAGPSGSSLGSSMVMSVGNGGLRVGKGSSVETAGSLSILAATSGIVGRNGGTVALERQSSVTCGPAGMKISTQGDIDAGGTISIRGQGRARPAWITEDAGLYVDAAGTISLSEVVSEVEVPIVVSAGAGLTLGTITSPAGLSEFRATRGDVIVSGNITLGPATYCKQRKLWIEDPPDLCMADPGRLDRLVPLRTMIVAKTGGMRLSTGASVNAPVVIMCSPQGQLELPPRGQVSSKGRGCPAGEGRGSGGPGRDGHCGGGGGGHVGSGAPGCSGNQGMSYDDQDPLETGVIPSASASGGGGEEGGAGGGVVWISAAQARIDGNVSSDGARGGWTVGDTSGSGGGAGGSVLILVNTSLVGSGMVSAAGGNGSGPPVLKGGDGGGGFIGISWLGPEVGENDFAGPLEVTGAEPGHVGQILPCPSGRHGALCASCPRGTWSSTGGPVCNICTNAPWGVSNYTKEGVQDPDCPYACLPGYPDVSQNPACLNPWQYTLSFIGGVPGAFTLLLVLLFALLASIATSEIRKRSRGDDVGEMNDSAAAGEGKVMTADDIPRHVSRLYLHGANIPADPFSLPPSLGDLPQCVAELVSLQQWGSFATSVNSRGRGPAAQLINLWGRWARPLLSVFCYPLWRWLSRSQQERRSQTVCDVVFAESGDESLWRADAVRRSGRIYTIRFGCDGGRDGSYSKAHIDVLDMSVRVEHWESSPSLPALIQLSGDGSYMSPLRIPRPGWDPMASGLAVMPQDVSGWTSFVANVNDTLLPMTFHGDLVPPAELSSICATLRRASDAFLVPNGIRALMVMIPEPPGAEPAVADETARVASAGDSTSDPFLGGYSSFEQISNVEHVIAANSSSSTRFPGFCKTRQICLVLVNSDDPSIPPQRSDRPFFFLRPTDVPSACPGSPLDLATQFTLEEVDIHEYAFRWAYSTSSPSLLASIGQGLWSPVKVSLSNRRPQHRVVIMSRVALQASVLLLLLVYATLTAMQLTWYLGISPVAFLIQLVLPPLGDLLALTLGAVWVVLSYTPWARWFVCFVVATFINNITGFLIRLAASSPGSPVMTVATLAVEYTIVISVKICLCITSNMLLAHHLGHSPIPGPSTPERGPATRTSSGQPTPATPRYLQFSSRELPMPPPLRVDGAVPSSIIAEMRGSAGS</sequence>
<evidence type="ECO:0000256" key="2">
    <source>
        <dbReference type="SAM" id="Phobius"/>
    </source>
</evidence>
<evidence type="ECO:0000313" key="6">
    <source>
        <dbReference type="Proteomes" id="UP000591131"/>
    </source>
</evidence>
<dbReference type="InterPro" id="IPR058316">
    <property type="entry name" value="DUF8003"/>
</dbReference>
<keyword evidence="2" id="KW-0812">Transmembrane</keyword>
<evidence type="ECO:0000256" key="1">
    <source>
        <dbReference type="SAM" id="MobiDB-lite"/>
    </source>
</evidence>